<evidence type="ECO:0000313" key="3">
    <source>
        <dbReference type="Proteomes" id="UP000809431"/>
    </source>
</evidence>
<protein>
    <submittedName>
        <fullName evidence="2">Uncharacterized protein</fullName>
    </submittedName>
</protein>
<evidence type="ECO:0000256" key="1">
    <source>
        <dbReference type="SAM" id="Phobius"/>
    </source>
</evidence>
<evidence type="ECO:0000313" key="2">
    <source>
        <dbReference type="EMBL" id="MBM3114967.1"/>
    </source>
</evidence>
<name>A0ABS2BH72_9NEIS</name>
<gene>
    <name evidence="2" type="ORF">JMJ54_03920</name>
</gene>
<reference evidence="2 3" key="1">
    <citation type="submission" date="2021-01" db="EMBL/GenBank/DDBJ databases">
        <title>Draft Genome Sequence and Polyhydroxyalkanoate Biosynthetic Potential of Jeongeupia naejangsanensis Type Strain DSM 24253.</title>
        <authorList>
            <person name="Turrini P."/>
            <person name="Artuso I."/>
            <person name="Lugli G.A."/>
            <person name="Frangipani E."/>
            <person name="Ventura M."/>
            <person name="Visca P."/>
        </authorList>
    </citation>
    <scope>NUCLEOTIDE SEQUENCE [LARGE SCALE GENOMIC DNA]</scope>
    <source>
        <strain evidence="2 3">DSM 24253</strain>
    </source>
</reference>
<feature type="transmembrane region" description="Helical" evidence="1">
    <location>
        <begin position="128"/>
        <end position="158"/>
    </location>
</feature>
<keyword evidence="1" id="KW-0812">Transmembrane</keyword>
<keyword evidence="1" id="KW-0472">Membrane</keyword>
<dbReference type="Proteomes" id="UP000809431">
    <property type="component" value="Unassembled WGS sequence"/>
</dbReference>
<proteinExistence type="predicted"/>
<feature type="transmembrane region" description="Helical" evidence="1">
    <location>
        <begin position="99"/>
        <end position="122"/>
    </location>
</feature>
<accession>A0ABS2BH72</accession>
<keyword evidence="1" id="KW-1133">Transmembrane helix</keyword>
<dbReference type="EMBL" id="JAESND010000001">
    <property type="protein sequence ID" value="MBM3114967.1"/>
    <property type="molecule type" value="Genomic_DNA"/>
</dbReference>
<keyword evidence="3" id="KW-1185">Reference proteome</keyword>
<organism evidence="2 3">
    <name type="scientific">Jeongeupia naejangsanensis</name>
    <dbReference type="NCBI Taxonomy" id="613195"/>
    <lineage>
        <taxon>Bacteria</taxon>
        <taxon>Pseudomonadati</taxon>
        <taxon>Pseudomonadota</taxon>
        <taxon>Betaproteobacteria</taxon>
        <taxon>Neisseriales</taxon>
        <taxon>Chitinibacteraceae</taxon>
        <taxon>Jeongeupia</taxon>
    </lineage>
</organism>
<sequence length="189" mass="20813">MDRVIKVGKVQGIVTPQVLQTGNVIHMPASDADNALGELAVPIAEDRFYKLTGMLTSAPARVALLRLMDEDISGKQLSIIWKGQLTFSGEIFSVQIERWVPWVTGVVWALTVFVFVGAMVLIDKHQPISTIMGCVLSVLFTLAGALFATAKILIPYLLAKKVASMVERINPELPELLGRWRDGRRDTRG</sequence>
<dbReference type="RefSeq" id="WP_203536621.1">
    <property type="nucleotide sequence ID" value="NZ_JAESND010000001.1"/>
</dbReference>
<comment type="caution">
    <text evidence="2">The sequence shown here is derived from an EMBL/GenBank/DDBJ whole genome shotgun (WGS) entry which is preliminary data.</text>
</comment>